<evidence type="ECO:0000313" key="2">
    <source>
        <dbReference type="Proteomes" id="UP000324222"/>
    </source>
</evidence>
<proteinExistence type="predicted"/>
<dbReference type="Proteomes" id="UP000324222">
    <property type="component" value="Unassembled WGS sequence"/>
</dbReference>
<dbReference type="EMBL" id="VSRR010024425">
    <property type="protein sequence ID" value="MPC66196.1"/>
    <property type="molecule type" value="Genomic_DNA"/>
</dbReference>
<dbReference type="AlphaFoldDB" id="A0A5B7H8G0"/>
<reference evidence="1 2" key="1">
    <citation type="submission" date="2019-05" db="EMBL/GenBank/DDBJ databases">
        <title>Another draft genome of Portunus trituberculatus and its Hox gene families provides insights of decapod evolution.</title>
        <authorList>
            <person name="Jeong J.-H."/>
            <person name="Song I."/>
            <person name="Kim S."/>
            <person name="Choi T."/>
            <person name="Kim D."/>
            <person name="Ryu S."/>
            <person name="Kim W."/>
        </authorList>
    </citation>
    <scope>NUCLEOTIDE SEQUENCE [LARGE SCALE GENOMIC DNA]</scope>
    <source>
        <tissue evidence="1">Muscle</tissue>
    </source>
</reference>
<evidence type="ECO:0000313" key="1">
    <source>
        <dbReference type="EMBL" id="MPC66196.1"/>
    </source>
</evidence>
<name>A0A5B7H8G0_PORTR</name>
<organism evidence="1 2">
    <name type="scientific">Portunus trituberculatus</name>
    <name type="common">Swimming crab</name>
    <name type="synonym">Neptunus trituberculatus</name>
    <dbReference type="NCBI Taxonomy" id="210409"/>
    <lineage>
        <taxon>Eukaryota</taxon>
        <taxon>Metazoa</taxon>
        <taxon>Ecdysozoa</taxon>
        <taxon>Arthropoda</taxon>
        <taxon>Crustacea</taxon>
        <taxon>Multicrustacea</taxon>
        <taxon>Malacostraca</taxon>
        <taxon>Eumalacostraca</taxon>
        <taxon>Eucarida</taxon>
        <taxon>Decapoda</taxon>
        <taxon>Pleocyemata</taxon>
        <taxon>Brachyura</taxon>
        <taxon>Eubrachyura</taxon>
        <taxon>Portunoidea</taxon>
        <taxon>Portunidae</taxon>
        <taxon>Portuninae</taxon>
        <taxon>Portunus</taxon>
    </lineage>
</organism>
<protein>
    <submittedName>
        <fullName evidence="1">Uncharacterized protein</fullName>
    </submittedName>
</protein>
<comment type="caution">
    <text evidence="1">The sequence shown here is derived from an EMBL/GenBank/DDBJ whole genome shotgun (WGS) entry which is preliminary data.</text>
</comment>
<gene>
    <name evidence="1" type="ORF">E2C01_060342</name>
</gene>
<sequence length="62" mass="6764">MEADAVAVTERLQDEMGDAMAERLQDGERKVAAICRMTLLQLYLGSSSTPPVGSSKMLLQLH</sequence>
<keyword evidence="2" id="KW-1185">Reference proteome</keyword>
<accession>A0A5B7H8G0</accession>